<reference evidence="2" key="1">
    <citation type="submission" date="2019-11" db="EMBL/GenBank/DDBJ databases">
        <title>Bipolaris sorokiniana Genome sequencing.</title>
        <authorList>
            <person name="Wang H."/>
        </authorList>
    </citation>
    <scope>NUCLEOTIDE SEQUENCE</scope>
</reference>
<evidence type="ECO:0000313" key="2">
    <source>
        <dbReference type="EMBL" id="KAF5852573.1"/>
    </source>
</evidence>
<gene>
    <name evidence="2" type="ORF">GGP41_008017</name>
</gene>
<sequence>MVDKAKTPDPSSPATSRDRDRSPELGSPSKATTVYNKQTGRPIRRSAGKIKKPDGYVSFEADDADLATTEESEDEEDEDMEPRGRANKRKKRKHGPSLPSPRLEPIIYNQELDEMTDIEEGVRRDSRRKPPPITLQFNVPLGFHGPLFVKLDRTFIDKQDDLHEMRPVKSKKTRLASPEPMKTISVRPKGFTDLPPELRNNIYRRLFAQKDPDQMLKIPPVKGSGPTGTLARSSQFLRTCKLVHNEGCSILYGENTFSFHRHYATRSPFWDTVPKEIGYQDVLHFLKMIGSENLQYLRDIKWVFDDACPRDTPYLTSNEERRYLNDEYLLNCLRILRDAKKLRKITLFFAGRRQLQCSDHRFLGYLEQIKADEVVQSADRWYSYREKVHPLAWAELKATMTRKKKLYEKEQS</sequence>
<dbReference type="Proteomes" id="UP000624244">
    <property type="component" value="Unassembled WGS sequence"/>
</dbReference>
<dbReference type="PANTHER" id="PTHR42085:SF1">
    <property type="entry name" value="F-BOX DOMAIN-CONTAINING PROTEIN"/>
    <property type="match status" value="1"/>
</dbReference>
<dbReference type="OMA" id="ENTFSFH"/>
<dbReference type="InterPro" id="IPR038883">
    <property type="entry name" value="AN11006-like"/>
</dbReference>
<dbReference type="PANTHER" id="PTHR42085">
    <property type="entry name" value="F-BOX DOMAIN-CONTAINING PROTEIN"/>
    <property type="match status" value="1"/>
</dbReference>
<evidence type="ECO:0000313" key="3">
    <source>
        <dbReference type="Proteomes" id="UP000624244"/>
    </source>
</evidence>
<name>A0A8H6DYP0_COCSA</name>
<feature type="compositionally biased region" description="Basic residues" evidence="1">
    <location>
        <begin position="85"/>
        <end position="95"/>
    </location>
</feature>
<protein>
    <submittedName>
        <fullName evidence="2">Uncharacterized protein</fullName>
    </submittedName>
</protein>
<evidence type="ECO:0000256" key="1">
    <source>
        <dbReference type="SAM" id="MobiDB-lite"/>
    </source>
</evidence>
<proteinExistence type="predicted"/>
<organism evidence="2 3">
    <name type="scientific">Cochliobolus sativus</name>
    <name type="common">Common root rot and spot blotch fungus</name>
    <name type="synonym">Bipolaris sorokiniana</name>
    <dbReference type="NCBI Taxonomy" id="45130"/>
    <lineage>
        <taxon>Eukaryota</taxon>
        <taxon>Fungi</taxon>
        <taxon>Dikarya</taxon>
        <taxon>Ascomycota</taxon>
        <taxon>Pezizomycotina</taxon>
        <taxon>Dothideomycetes</taxon>
        <taxon>Pleosporomycetidae</taxon>
        <taxon>Pleosporales</taxon>
        <taxon>Pleosporineae</taxon>
        <taxon>Pleosporaceae</taxon>
        <taxon>Bipolaris</taxon>
    </lineage>
</organism>
<feature type="compositionally biased region" description="Polar residues" evidence="1">
    <location>
        <begin position="29"/>
        <end position="39"/>
    </location>
</feature>
<dbReference type="AlphaFoldDB" id="A0A8H6DYP0"/>
<feature type="compositionally biased region" description="Acidic residues" evidence="1">
    <location>
        <begin position="60"/>
        <end position="80"/>
    </location>
</feature>
<accession>A0A8H6DYP0</accession>
<comment type="caution">
    <text evidence="2">The sequence shown here is derived from an EMBL/GenBank/DDBJ whole genome shotgun (WGS) entry which is preliminary data.</text>
</comment>
<dbReference type="EMBL" id="WNKQ01000003">
    <property type="protein sequence ID" value="KAF5852573.1"/>
    <property type="molecule type" value="Genomic_DNA"/>
</dbReference>
<feature type="region of interest" description="Disordered" evidence="1">
    <location>
        <begin position="1"/>
        <end position="103"/>
    </location>
</feature>